<comment type="caution">
    <text evidence="2">The sequence shown here is derived from an EMBL/GenBank/DDBJ whole genome shotgun (WGS) entry which is preliminary data.</text>
</comment>
<organism evidence="2 3">
    <name type="scientific">Phanerochaete sordida</name>
    <dbReference type="NCBI Taxonomy" id="48140"/>
    <lineage>
        <taxon>Eukaryota</taxon>
        <taxon>Fungi</taxon>
        <taxon>Dikarya</taxon>
        <taxon>Basidiomycota</taxon>
        <taxon>Agaricomycotina</taxon>
        <taxon>Agaricomycetes</taxon>
        <taxon>Polyporales</taxon>
        <taxon>Phanerochaetaceae</taxon>
        <taxon>Phanerochaete</taxon>
    </lineage>
</organism>
<dbReference type="SUPFAM" id="SSF69065">
    <property type="entry name" value="RNase III domain-like"/>
    <property type="match status" value="1"/>
</dbReference>
<feature type="domain" description="RNase III" evidence="1">
    <location>
        <begin position="17"/>
        <end position="145"/>
    </location>
</feature>
<dbReference type="Gene3D" id="1.10.1520.10">
    <property type="entry name" value="Ribonuclease III domain"/>
    <property type="match status" value="1"/>
</dbReference>
<dbReference type="GO" id="GO:0006396">
    <property type="term" value="P:RNA processing"/>
    <property type="evidence" value="ECO:0007669"/>
    <property type="project" value="InterPro"/>
</dbReference>
<dbReference type="InterPro" id="IPR036389">
    <property type="entry name" value="RNase_III_sf"/>
</dbReference>
<evidence type="ECO:0000259" key="1">
    <source>
        <dbReference type="PROSITE" id="PS50142"/>
    </source>
</evidence>
<dbReference type="PROSITE" id="PS50142">
    <property type="entry name" value="RNASE_3_2"/>
    <property type="match status" value="1"/>
</dbReference>
<name>A0A9P3GR06_9APHY</name>
<accession>A0A9P3GR06</accession>
<proteinExistence type="predicted"/>
<dbReference type="Proteomes" id="UP000703269">
    <property type="component" value="Unassembled WGS sequence"/>
</dbReference>
<dbReference type="EMBL" id="BPQB01000094">
    <property type="protein sequence ID" value="GJE98759.1"/>
    <property type="molecule type" value="Genomic_DNA"/>
</dbReference>
<evidence type="ECO:0000313" key="3">
    <source>
        <dbReference type="Proteomes" id="UP000703269"/>
    </source>
</evidence>
<gene>
    <name evidence="2" type="ORF">PsYK624_149950</name>
</gene>
<keyword evidence="3" id="KW-1185">Reference proteome</keyword>
<evidence type="ECO:0000313" key="2">
    <source>
        <dbReference type="EMBL" id="GJE98759.1"/>
    </source>
</evidence>
<dbReference type="InterPro" id="IPR000999">
    <property type="entry name" value="RNase_III_dom"/>
</dbReference>
<dbReference type="OrthoDB" id="416741at2759"/>
<protein>
    <submittedName>
        <fullName evidence="2">Ribonuclease III C terminal domain-containing protein</fullName>
    </submittedName>
</protein>
<sequence length="222" mass="25818">MPTQEQDLQKARSRFLQDVLNRTISAHPSKVPSHTLKALLPTRLWRRLFTNTDLQRRENDRNEALGDAILALLEALQIFYEFENAGLHRMDEICHILHSNETYARLLQHMSSSDPDLKEFIRGKSIKGVADTFETIACLSYLENGWEETEAWFREFNRPLIRAALEARARAPTNLEFQSWAVEKKRKSSVAWAKRVEAGEKRSGHRPYLGYITDLRQKLKRG</sequence>
<dbReference type="AlphaFoldDB" id="A0A9P3GR06"/>
<dbReference type="GO" id="GO:0004525">
    <property type="term" value="F:ribonuclease III activity"/>
    <property type="evidence" value="ECO:0007669"/>
    <property type="project" value="InterPro"/>
</dbReference>
<reference evidence="2 3" key="1">
    <citation type="submission" date="2021-08" db="EMBL/GenBank/DDBJ databases">
        <title>Draft Genome Sequence of Phanerochaete sordida strain YK-624.</title>
        <authorList>
            <person name="Mori T."/>
            <person name="Dohra H."/>
            <person name="Suzuki T."/>
            <person name="Kawagishi H."/>
            <person name="Hirai H."/>
        </authorList>
    </citation>
    <scope>NUCLEOTIDE SEQUENCE [LARGE SCALE GENOMIC DNA]</scope>
    <source>
        <strain evidence="2 3">YK-624</strain>
    </source>
</reference>